<feature type="chain" id="PRO_5029896569" evidence="1">
    <location>
        <begin position="21"/>
        <end position="329"/>
    </location>
</feature>
<protein>
    <submittedName>
        <fullName evidence="2">T9SS C-terminal target domain-containing protein</fullName>
    </submittedName>
</protein>
<dbReference type="AlphaFoldDB" id="A0A7J5ADP7"/>
<comment type="caution">
    <text evidence="2">The sequence shown here is derived from an EMBL/GenBank/DDBJ whole genome shotgun (WGS) entry which is preliminary data.</text>
</comment>
<accession>A0A7J5ADP7</accession>
<gene>
    <name evidence="2" type="ORF">F6464_09220</name>
</gene>
<name>A0A7J5ADP7_9FLAO</name>
<dbReference type="RefSeq" id="WP_151107524.1">
    <property type="nucleotide sequence ID" value="NZ_WAEM01000004.1"/>
</dbReference>
<reference evidence="2 3" key="1">
    <citation type="submission" date="2019-09" db="EMBL/GenBank/DDBJ databases">
        <title>Flavobacterium sp. nov., isolated from glacier ice.</title>
        <authorList>
            <person name="Liu Q."/>
        </authorList>
    </citation>
    <scope>NUCLEOTIDE SEQUENCE [LARGE SCALE GENOMIC DNA]</scope>
    <source>
        <strain evidence="2 3">NBRC 112527</strain>
    </source>
</reference>
<dbReference type="EMBL" id="WAEM01000004">
    <property type="protein sequence ID" value="KAB1155694.1"/>
    <property type="molecule type" value="Genomic_DNA"/>
</dbReference>
<organism evidence="2 3">
    <name type="scientific">Flavobacterium luteum</name>
    <dbReference type="NCBI Taxonomy" id="2026654"/>
    <lineage>
        <taxon>Bacteria</taxon>
        <taxon>Pseudomonadati</taxon>
        <taxon>Bacteroidota</taxon>
        <taxon>Flavobacteriia</taxon>
        <taxon>Flavobacteriales</taxon>
        <taxon>Flavobacteriaceae</taxon>
        <taxon>Flavobacterium</taxon>
    </lineage>
</organism>
<evidence type="ECO:0000256" key="1">
    <source>
        <dbReference type="SAM" id="SignalP"/>
    </source>
</evidence>
<sequence length="329" mass="37906">MTKKIVVVFILSFTSCFLNGQVAGCTDVLAKNYNPLATLNDGSCRYKHKAIKPNFSLILDNSLHETSGLTFWNGLLWTHNDDTDVNLYALDTLSGAVVKKIQLSHVANRDWEEIAQDSSYLYIGDFGNNYRGNRKDLHVLRIEKASLLLNKQEIDTISLRYSDQFDFELKKSNRTNFDCESMIATRDSLYLFTKQWKSNKTSIYSLPKIPGNYVAQYKTSYPIKGLITGSAYVEEKKIVALCGYNKKLKPFIYLLYDYKNNDFFSGNKRKIKLKLPFHQIEGITTSDGLHYYLTNENFINKPIVSNPQKLHWFDLTAFLEQYLEGLILK</sequence>
<dbReference type="InterPro" id="IPR011047">
    <property type="entry name" value="Quinoprotein_ADH-like_sf"/>
</dbReference>
<dbReference type="PROSITE" id="PS51257">
    <property type="entry name" value="PROKAR_LIPOPROTEIN"/>
    <property type="match status" value="1"/>
</dbReference>
<dbReference type="Proteomes" id="UP000490922">
    <property type="component" value="Unassembled WGS sequence"/>
</dbReference>
<evidence type="ECO:0000313" key="3">
    <source>
        <dbReference type="Proteomes" id="UP000490922"/>
    </source>
</evidence>
<dbReference type="SUPFAM" id="SSF50998">
    <property type="entry name" value="Quinoprotein alcohol dehydrogenase-like"/>
    <property type="match status" value="1"/>
</dbReference>
<evidence type="ECO:0000313" key="2">
    <source>
        <dbReference type="EMBL" id="KAB1155694.1"/>
    </source>
</evidence>
<feature type="signal peptide" evidence="1">
    <location>
        <begin position="1"/>
        <end position="20"/>
    </location>
</feature>
<keyword evidence="3" id="KW-1185">Reference proteome</keyword>
<keyword evidence="1" id="KW-0732">Signal</keyword>
<dbReference type="OrthoDB" id="9798438at2"/>
<proteinExistence type="predicted"/>